<dbReference type="InterPro" id="IPR036249">
    <property type="entry name" value="Thioredoxin-like_sf"/>
</dbReference>
<evidence type="ECO:0000256" key="5">
    <source>
        <dbReference type="ARBA" id="ARBA00022989"/>
    </source>
</evidence>
<protein>
    <submittedName>
        <fullName evidence="11">Vitamin K epoxide reductase family protein</fullName>
    </submittedName>
</protein>
<name>A0A0C1VDZ7_9CYAN</name>
<dbReference type="CDD" id="cd12916">
    <property type="entry name" value="VKOR_1"/>
    <property type="match status" value="1"/>
</dbReference>
<dbReference type="EMBL" id="JTHE02000002">
    <property type="protein sequence ID" value="NEV65768.1"/>
    <property type="molecule type" value="Genomic_DNA"/>
</dbReference>
<dbReference type="SUPFAM" id="SSF52833">
    <property type="entry name" value="Thioredoxin-like"/>
    <property type="match status" value="1"/>
</dbReference>
<dbReference type="InterPro" id="IPR044698">
    <property type="entry name" value="VKOR/LTO1"/>
</dbReference>
<reference evidence="11" key="2">
    <citation type="journal article" date="2015" name="Genome Announc.">
        <title>Draft Genome Sequence of Filamentous Marine Cyanobacterium Lyngbya confervoides Strain BDU141951.</title>
        <authorList>
            <person name="Chandrababunaidu M.M."/>
            <person name="Sen D."/>
            <person name="Tripathy S."/>
        </authorList>
    </citation>
    <scope>NUCLEOTIDE SEQUENCE</scope>
    <source>
        <strain evidence="11">BDU141951</strain>
    </source>
</reference>
<keyword evidence="6" id="KW-0560">Oxidoreductase</keyword>
<sequence>MPRRRQETLWIHRWARWIIGAIALMGACGTAYLTVVKVMGGDAACPTGGCDRVLSSPYAEVFGLPLTLFGFLGYLSMAGMALAPLVINPDRQKELRTQLESLTWPLLFIGATAMLVFSGYLMYLLAFEIQAACLYCITSAIFAASMFALTILGRRRDDVGQLAFMGVIVVVVTLVGTLAVYAPINNPQSAQADLPGEVGPAVTTVSGPSEIQLAQHLSATDAKMYGAYWCPHCHDQKQLFGAEAAKEIPYVECAEGGRNAQVSVCRSVEGLTGFPSWEVNGEFLVGAQTLETLADASNYSGPRDFQN</sequence>
<dbReference type="GO" id="GO:0016491">
    <property type="term" value="F:oxidoreductase activity"/>
    <property type="evidence" value="ECO:0007669"/>
    <property type="project" value="UniProtKB-KW"/>
</dbReference>
<gene>
    <name evidence="11" type="ORF">QQ91_001395</name>
</gene>
<dbReference type="PROSITE" id="PS51257">
    <property type="entry name" value="PROKAR_LIPOPROTEIN"/>
    <property type="match status" value="1"/>
</dbReference>
<dbReference type="AlphaFoldDB" id="A0A0C1VDZ7"/>
<keyword evidence="9" id="KW-0676">Redox-active center</keyword>
<evidence type="ECO:0000256" key="1">
    <source>
        <dbReference type="ARBA" id="ARBA00004141"/>
    </source>
</evidence>
<comment type="similarity">
    <text evidence="2">Belongs to the VKOR family.</text>
</comment>
<keyword evidence="3" id="KW-0812">Transmembrane</keyword>
<organism evidence="11">
    <name type="scientific">Lyngbya confervoides BDU141951</name>
    <dbReference type="NCBI Taxonomy" id="1574623"/>
    <lineage>
        <taxon>Bacteria</taxon>
        <taxon>Bacillati</taxon>
        <taxon>Cyanobacteriota</taxon>
        <taxon>Cyanophyceae</taxon>
        <taxon>Oscillatoriophycideae</taxon>
        <taxon>Oscillatoriales</taxon>
        <taxon>Microcoleaceae</taxon>
        <taxon>Lyngbya</taxon>
    </lineage>
</organism>
<evidence type="ECO:0000256" key="4">
    <source>
        <dbReference type="ARBA" id="ARBA00022719"/>
    </source>
</evidence>
<evidence type="ECO:0000256" key="3">
    <source>
        <dbReference type="ARBA" id="ARBA00022692"/>
    </source>
</evidence>
<evidence type="ECO:0000256" key="7">
    <source>
        <dbReference type="ARBA" id="ARBA00023136"/>
    </source>
</evidence>
<evidence type="ECO:0000256" key="8">
    <source>
        <dbReference type="ARBA" id="ARBA00023157"/>
    </source>
</evidence>
<feature type="domain" description="Vitamin K epoxide reductase" evidence="10">
    <location>
        <begin position="12"/>
        <end position="154"/>
    </location>
</feature>
<keyword evidence="4" id="KW-0874">Quinone</keyword>
<dbReference type="Gene3D" id="1.20.1440.130">
    <property type="entry name" value="VKOR domain"/>
    <property type="match status" value="1"/>
</dbReference>
<dbReference type="SMART" id="SM00756">
    <property type="entry name" value="VKc"/>
    <property type="match status" value="1"/>
</dbReference>
<accession>A0A0C1VDZ7</accession>
<dbReference type="InterPro" id="IPR038354">
    <property type="entry name" value="VKOR_sf"/>
</dbReference>
<keyword evidence="7" id="KW-0472">Membrane</keyword>
<dbReference type="Gene3D" id="3.40.30.10">
    <property type="entry name" value="Glutaredoxin"/>
    <property type="match status" value="1"/>
</dbReference>
<evidence type="ECO:0000256" key="6">
    <source>
        <dbReference type="ARBA" id="ARBA00023002"/>
    </source>
</evidence>
<dbReference type="GO" id="GO:0016020">
    <property type="term" value="C:membrane"/>
    <property type="evidence" value="ECO:0007669"/>
    <property type="project" value="UniProtKB-SubCell"/>
</dbReference>
<keyword evidence="8" id="KW-1015">Disulfide bond</keyword>
<dbReference type="GO" id="GO:0048038">
    <property type="term" value="F:quinone binding"/>
    <property type="evidence" value="ECO:0007669"/>
    <property type="project" value="UniProtKB-KW"/>
</dbReference>
<dbReference type="PANTHER" id="PTHR34573:SF1">
    <property type="entry name" value="VITAMIN K EPOXIDE REDUCTASE DOMAIN-CONTAINING PROTEIN"/>
    <property type="match status" value="1"/>
</dbReference>
<evidence type="ECO:0000256" key="9">
    <source>
        <dbReference type="ARBA" id="ARBA00023284"/>
    </source>
</evidence>
<dbReference type="InterPro" id="IPR012932">
    <property type="entry name" value="VKOR"/>
</dbReference>
<proteinExistence type="inferred from homology"/>
<reference evidence="11" key="3">
    <citation type="submission" date="2020-02" db="EMBL/GenBank/DDBJ databases">
        <authorList>
            <person name="Sarangi A.N."/>
            <person name="Ghosh S."/>
            <person name="Mukherjee M."/>
            <person name="Tripathy S."/>
        </authorList>
    </citation>
    <scope>NUCLEOTIDE SEQUENCE</scope>
    <source>
        <strain evidence="11">BDU141951</strain>
    </source>
</reference>
<dbReference type="Pfam" id="PF07884">
    <property type="entry name" value="VKOR"/>
    <property type="match status" value="1"/>
</dbReference>
<dbReference type="PANTHER" id="PTHR34573">
    <property type="entry name" value="VKC DOMAIN-CONTAINING PROTEIN"/>
    <property type="match status" value="1"/>
</dbReference>
<evidence type="ECO:0000259" key="10">
    <source>
        <dbReference type="SMART" id="SM00756"/>
    </source>
</evidence>
<evidence type="ECO:0000256" key="2">
    <source>
        <dbReference type="ARBA" id="ARBA00006214"/>
    </source>
</evidence>
<comment type="caution">
    <text evidence="11">The sequence shown here is derived from an EMBL/GenBank/DDBJ whole genome shotgun (WGS) entry which is preliminary data.</text>
</comment>
<keyword evidence="5" id="KW-1133">Transmembrane helix</keyword>
<reference evidence="11" key="1">
    <citation type="submission" date="2014-11" db="EMBL/GenBank/DDBJ databases">
        <authorList>
            <person name="Malar M.C."/>
            <person name="Sen D."/>
            <person name="Tripathy S."/>
        </authorList>
    </citation>
    <scope>NUCLEOTIDE SEQUENCE</scope>
    <source>
        <strain evidence="11">BDU141951</strain>
    </source>
</reference>
<comment type="subcellular location">
    <subcellularLocation>
        <location evidence="1">Membrane</location>
        <topology evidence="1">Multi-pass membrane protein</topology>
    </subcellularLocation>
</comment>
<evidence type="ECO:0000313" key="11">
    <source>
        <dbReference type="EMBL" id="NEV65768.1"/>
    </source>
</evidence>